<reference evidence="2 3" key="1">
    <citation type="submission" date="2021-12" db="EMBL/GenBank/DDBJ databases">
        <title>Genome sequencing of bacteria with rrn-lacking chromosome and rrn-plasmid.</title>
        <authorList>
            <person name="Anda M."/>
            <person name="Iwasaki W."/>
        </authorList>
    </citation>
    <scope>NUCLEOTIDE SEQUENCE [LARGE SCALE GENOMIC DNA]</scope>
    <source>
        <strain evidence="2 3">DSM 100852</strain>
    </source>
</reference>
<protein>
    <recommendedName>
        <fullName evidence="4">DUF3078 domain-containing protein</fullName>
    </recommendedName>
</protein>
<feature type="signal peptide" evidence="1">
    <location>
        <begin position="1"/>
        <end position="24"/>
    </location>
</feature>
<name>A0AAU9CT88_9BACT</name>
<proteinExistence type="predicted"/>
<evidence type="ECO:0000313" key="3">
    <source>
        <dbReference type="Proteomes" id="UP001348817"/>
    </source>
</evidence>
<accession>A0AAU9CT88</accession>
<dbReference type="AlphaFoldDB" id="A0AAU9CT88"/>
<evidence type="ECO:0000313" key="2">
    <source>
        <dbReference type="EMBL" id="BDD09654.1"/>
    </source>
</evidence>
<dbReference type="KEGG" id="fax:FUAX_20860"/>
<organism evidence="2 3">
    <name type="scientific">Fulvitalea axinellae</name>
    <dbReference type="NCBI Taxonomy" id="1182444"/>
    <lineage>
        <taxon>Bacteria</taxon>
        <taxon>Pseudomonadati</taxon>
        <taxon>Bacteroidota</taxon>
        <taxon>Cytophagia</taxon>
        <taxon>Cytophagales</taxon>
        <taxon>Persicobacteraceae</taxon>
        <taxon>Fulvitalea</taxon>
    </lineage>
</organism>
<evidence type="ECO:0008006" key="4">
    <source>
        <dbReference type="Google" id="ProtNLM"/>
    </source>
</evidence>
<dbReference type="RefSeq" id="WP_338391251.1">
    <property type="nucleotide sequence ID" value="NZ_AP025314.1"/>
</dbReference>
<evidence type="ECO:0000256" key="1">
    <source>
        <dbReference type="SAM" id="SignalP"/>
    </source>
</evidence>
<gene>
    <name evidence="2" type="ORF">FUAX_20860</name>
</gene>
<dbReference type="Pfam" id="PF11276">
    <property type="entry name" value="DUF3078"/>
    <property type="match status" value="1"/>
</dbReference>
<sequence>MNHFYSRFLAILSFALTLAIAVNAQTEEETDSVKWTKNGVIGITVANAGFSNWSAGGSNSFSLDATGNYSVKRESAKTIWINRVEIAFGWVTLDVDRYPDRKTQDKLDLMTNFGRRVSEYWSVSVTGRLVTQFAAGYQYSSDNGKSMREYTSDIFSPAYLTTTLGANYAYKDLLVVNLSPISGRFTFVSSEPLSEQGLFGVKKGEKFRAQVGCNIFSSLHWKIVEDVVLDTSLNLFADYESITTVDINWPASLKMKVTKLLFAQVGTQMIYDDDIKFIRDDGTRGPALQFRHNISVGINWEF</sequence>
<dbReference type="EMBL" id="AP025314">
    <property type="protein sequence ID" value="BDD09654.1"/>
    <property type="molecule type" value="Genomic_DNA"/>
</dbReference>
<dbReference type="Proteomes" id="UP001348817">
    <property type="component" value="Chromosome"/>
</dbReference>
<keyword evidence="3" id="KW-1185">Reference proteome</keyword>
<keyword evidence="1" id="KW-0732">Signal</keyword>
<feature type="chain" id="PRO_5043325307" description="DUF3078 domain-containing protein" evidence="1">
    <location>
        <begin position="25"/>
        <end position="302"/>
    </location>
</feature>
<dbReference type="InterPro" id="IPR021428">
    <property type="entry name" value="DUF3078"/>
</dbReference>